<feature type="non-terminal residue" evidence="2">
    <location>
        <position position="1"/>
    </location>
</feature>
<sequence>FLYFIATMPKKHRVKRQNYVKFLLQTEKERDAYLTKRKGTKRSRHSQHADDPMADAREKAEELPPQKKQRYEHSPLKCKTEELPPQKKQRYEHSPLKCKTENEEDAINNFTVKSSAMTSD</sequence>
<proteinExistence type="predicted"/>
<protein>
    <submittedName>
        <fullName evidence="2">Uncharacterized protein</fullName>
    </submittedName>
</protein>
<evidence type="ECO:0000313" key="2">
    <source>
        <dbReference type="EMBL" id="JAQ12676.1"/>
    </source>
</evidence>
<feature type="compositionally biased region" description="Basic residues" evidence="1">
    <location>
        <begin position="35"/>
        <end position="46"/>
    </location>
</feature>
<feature type="compositionally biased region" description="Basic and acidic residues" evidence="1">
    <location>
        <begin position="47"/>
        <end position="101"/>
    </location>
</feature>
<organism evidence="2">
    <name type="scientific">Lygus hesperus</name>
    <name type="common">Western plant bug</name>
    <dbReference type="NCBI Taxonomy" id="30085"/>
    <lineage>
        <taxon>Eukaryota</taxon>
        <taxon>Metazoa</taxon>
        <taxon>Ecdysozoa</taxon>
        <taxon>Arthropoda</taxon>
        <taxon>Hexapoda</taxon>
        <taxon>Insecta</taxon>
        <taxon>Pterygota</taxon>
        <taxon>Neoptera</taxon>
        <taxon>Paraneoptera</taxon>
        <taxon>Hemiptera</taxon>
        <taxon>Heteroptera</taxon>
        <taxon>Panheteroptera</taxon>
        <taxon>Cimicomorpha</taxon>
        <taxon>Miridae</taxon>
        <taxon>Mirini</taxon>
        <taxon>Lygus</taxon>
    </lineage>
</organism>
<dbReference type="AlphaFoldDB" id="A0A146M1F0"/>
<gene>
    <name evidence="2" type="ORF">g.6628</name>
</gene>
<dbReference type="EMBL" id="GDHC01005953">
    <property type="protein sequence ID" value="JAQ12676.1"/>
    <property type="molecule type" value="Transcribed_RNA"/>
</dbReference>
<accession>A0A146M1F0</accession>
<reference evidence="2" key="1">
    <citation type="journal article" date="2016" name="Gigascience">
        <title>De novo construction of an expanded transcriptome assembly for the western tarnished plant bug, Lygus hesperus.</title>
        <authorList>
            <person name="Tassone E.E."/>
            <person name="Geib S.M."/>
            <person name="Hall B."/>
            <person name="Fabrick J.A."/>
            <person name="Brent C.S."/>
            <person name="Hull J.J."/>
        </authorList>
    </citation>
    <scope>NUCLEOTIDE SEQUENCE</scope>
</reference>
<feature type="region of interest" description="Disordered" evidence="1">
    <location>
        <begin position="30"/>
        <end position="104"/>
    </location>
</feature>
<name>A0A146M1F0_LYGHE</name>
<evidence type="ECO:0000256" key="1">
    <source>
        <dbReference type="SAM" id="MobiDB-lite"/>
    </source>
</evidence>